<sequence>MLLEWSNFLQKIREFFRRKGYLEVHTPILLPFPNIDLNVEPIEIKVKECGKEKRMWLQTSPEPPMKKILSKYKKDIFQIAKVFRNGECGRLHRLEFTMLEWYKIGADYSYLIKEIGELLSFLGISQDYLITRLEHAFEEYAGVILSEDEEIFKNNLLAYGYEFDDKEDWESLFFRIYIDVERHLGKEKPEFITHFPKRLSAYAKVRDGYAERFELYIRGIEIANGWTEEEDKEEIKRRMEEYKSGREIPIDEELLKAYEDFPPCAGCSIGLERLFMVYMGLESLEGLSF</sequence>
<reference evidence="5" key="1">
    <citation type="journal article" date="2020" name="mSystems">
        <title>Genome- and Community-Level Interaction Insights into Carbon Utilization and Element Cycling Functions of Hydrothermarchaeota in Hydrothermal Sediment.</title>
        <authorList>
            <person name="Zhou Z."/>
            <person name="Liu Y."/>
            <person name="Xu W."/>
            <person name="Pan J."/>
            <person name="Luo Z.H."/>
            <person name="Li M."/>
        </authorList>
    </citation>
    <scope>NUCLEOTIDE SEQUENCE [LARGE SCALE GENOMIC DNA]</scope>
    <source>
        <strain evidence="5">SpSt-132</strain>
    </source>
</reference>
<evidence type="ECO:0000256" key="1">
    <source>
        <dbReference type="ARBA" id="ARBA00022598"/>
    </source>
</evidence>
<organism evidence="5">
    <name type="scientific">Hydrogenobacter sp</name>
    <dbReference type="NCBI Taxonomy" id="2152829"/>
    <lineage>
        <taxon>Bacteria</taxon>
        <taxon>Pseudomonadati</taxon>
        <taxon>Aquificota</taxon>
        <taxon>Aquificia</taxon>
        <taxon>Aquificales</taxon>
        <taxon>Aquificaceae</taxon>
        <taxon>Hydrogenobacter</taxon>
    </lineage>
</organism>
<evidence type="ECO:0000259" key="4">
    <source>
        <dbReference type="PROSITE" id="PS50862"/>
    </source>
</evidence>
<dbReference type="PROSITE" id="PS50862">
    <property type="entry name" value="AA_TRNA_LIGASE_II"/>
    <property type="match status" value="1"/>
</dbReference>
<dbReference type="SUPFAM" id="SSF55681">
    <property type="entry name" value="Class II aaRS and biotin synthetases"/>
    <property type="match status" value="1"/>
</dbReference>
<protein>
    <submittedName>
        <fullName evidence="5">Elongation factor P--(R)-beta-lysine ligase</fullName>
        <ecNumber evidence="5">6.3.1.-</ecNumber>
    </submittedName>
</protein>
<proteinExistence type="predicted"/>
<dbReference type="InterPro" id="IPR004364">
    <property type="entry name" value="Aa-tRNA-synt_II"/>
</dbReference>
<keyword evidence="5" id="KW-0648">Protein biosynthesis</keyword>
<dbReference type="GO" id="GO:0005524">
    <property type="term" value="F:ATP binding"/>
    <property type="evidence" value="ECO:0007669"/>
    <property type="project" value="InterPro"/>
</dbReference>
<dbReference type="Pfam" id="PF00152">
    <property type="entry name" value="tRNA-synt_2"/>
    <property type="match status" value="1"/>
</dbReference>
<dbReference type="PANTHER" id="PTHR42918:SF6">
    <property type="entry name" value="ELONGATION FACTOR P--(R)-BETA-LYSINE LIGASE"/>
    <property type="match status" value="1"/>
</dbReference>
<comment type="caution">
    <text evidence="5">The sequence shown here is derived from an EMBL/GenBank/DDBJ whole genome shotgun (WGS) entry which is preliminary data.</text>
</comment>
<name>A0A7C2ZJM4_9AQUI</name>
<keyword evidence="2" id="KW-0547">Nucleotide-binding</keyword>
<dbReference type="InterPro" id="IPR045864">
    <property type="entry name" value="aa-tRNA-synth_II/BPL/LPL"/>
</dbReference>
<dbReference type="AlphaFoldDB" id="A0A7C2ZJM4"/>
<dbReference type="PANTHER" id="PTHR42918">
    <property type="entry name" value="LYSYL-TRNA SYNTHETASE"/>
    <property type="match status" value="1"/>
</dbReference>
<keyword evidence="1 5" id="KW-0436">Ligase</keyword>
<evidence type="ECO:0000256" key="2">
    <source>
        <dbReference type="ARBA" id="ARBA00022741"/>
    </source>
</evidence>
<dbReference type="InterPro" id="IPR006195">
    <property type="entry name" value="aa-tRNA-synth_II"/>
</dbReference>
<keyword evidence="3" id="KW-0067">ATP-binding</keyword>
<evidence type="ECO:0000313" key="5">
    <source>
        <dbReference type="EMBL" id="HEW45445.1"/>
    </source>
</evidence>
<dbReference type="GO" id="GO:0003746">
    <property type="term" value="F:translation elongation factor activity"/>
    <property type="evidence" value="ECO:0007669"/>
    <property type="project" value="UniProtKB-KW"/>
</dbReference>
<gene>
    <name evidence="5" type="primary">epmA</name>
    <name evidence="5" type="ORF">ENO47_02060</name>
</gene>
<dbReference type="EMBL" id="DSFP01000027">
    <property type="protein sequence ID" value="HEW45445.1"/>
    <property type="molecule type" value="Genomic_DNA"/>
</dbReference>
<dbReference type="GO" id="GO:0004824">
    <property type="term" value="F:lysine-tRNA ligase activity"/>
    <property type="evidence" value="ECO:0007669"/>
    <property type="project" value="TreeGrafter"/>
</dbReference>
<accession>A0A7C2ZJM4</accession>
<dbReference type="GO" id="GO:0005829">
    <property type="term" value="C:cytosol"/>
    <property type="evidence" value="ECO:0007669"/>
    <property type="project" value="TreeGrafter"/>
</dbReference>
<dbReference type="Gene3D" id="3.30.930.10">
    <property type="entry name" value="Bira Bifunctional Protein, Domain 2"/>
    <property type="match status" value="1"/>
</dbReference>
<dbReference type="NCBIfam" id="NF006828">
    <property type="entry name" value="PRK09350.1"/>
    <property type="match status" value="1"/>
</dbReference>
<evidence type="ECO:0000256" key="3">
    <source>
        <dbReference type="ARBA" id="ARBA00022840"/>
    </source>
</evidence>
<dbReference type="EC" id="6.3.1.-" evidence="5"/>
<feature type="domain" description="Aminoacyl-transfer RNA synthetases class-II family profile" evidence="4">
    <location>
        <begin position="1"/>
        <end position="289"/>
    </location>
</feature>
<keyword evidence="5" id="KW-0251">Elongation factor</keyword>
<dbReference type="GO" id="GO:0000049">
    <property type="term" value="F:tRNA binding"/>
    <property type="evidence" value="ECO:0007669"/>
    <property type="project" value="TreeGrafter"/>
</dbReference>
<dbReference type="GO" id="GO:0006430">
    <property type="term" value="P:lysyl-tRNA aminoacylation"/>
    <property type="evidence" value="ECO:0007669"/>
    <property type="project" value="TreeGrafter"/>
</dbReference>